<feature type="region of interest" description="Disordered" evidence="9">
    <location>
        <begin position="268"/>
        <end position="291"/>
    </location>
</feature>
<protein>
    <recommendedName>
        <fullName evidence="7">Lipid droplet-regulating VLDL assembly factor AUP1</fullName>
    </recommendedName>
    <alternativeName>
        <fullName evidence="8">Ancient ubiquitous protein 1</fullName>
    </alternativeName>
</protein>
<keyword evidence="5 10" id="KW-0472">Membrane</keyword>
<dbReference type="SMART" id="SM00546">
    <property type="entry name" value="CUE"/>
    <property type="match status" value="1"/>
</dbReference>
<dbReference type="InterPro" id="IPR003892">
    <property type="entry name" value="CUE"/>
</dbReference>
<dbReference type="PANTHER" id="PTHR15486">
    <property type="entry name" value="ANCIENT UBIQUITOUS PROTEIN"/>
    <property type="match status" value="1"/>
</dbReference>
<feature type="transmembrane region" description="Helical" evidence="10">
    <location>
        <begin position="20"/>
        <end position="47"/>
    </location>
</feature>
<keyword evidence="4" id="KW-0256">Endoplasmic reticulum</keyword>
<sequence length="424" mass="47810">MVEISALVTESRFPPGFKYALMVLYFPIGVFLIVCRVLIALHTYMVVCLMPRAAARRQFVRGMFGVLGVHIWVEEDPSTISDTPRVLVSNNTSVLDHCVIDVVISHFVPYHSNVPKPLQWVLGYKDLVTGVCKENIPRDLRNFIQEHKIPLLIQPEGATTNGSGLLKFNPLAFELQLAVQPVSIHLSRLSFPCALSTMDSPRWTDVLWCFFAPVTVYKLKTHPLMVKNEEESVEDFAERVREVISTALTIERTDLTAADLAEHVKRLKSSPQTITRTKPMPSQPAGNYGNSGSCVDSLDSELRRMIQQVKDVLPQVPVIAVKKDLEITKDVDATITNILEGRVEYCEEEVKPVTSASSPTCVLDKDSTLFRASSFSRNPNDRHLSLEDRKRLMLETARLRYKEKHNIVIKKVDLCSDQESRPVL</sequence>
<comment type="similarity">
    <text evidence="6">Belongs to the AUP1 family.</text>
</comment>
<dbReference type="Gene3D" id="1.10.8.10">
    <property type="entry name" value="DNA helicase RuvA subunit, C-terminal domain"/>
    <property type="match status" value="1"/>
</dbReference>
<dbReference type="PROSITE" id="PS51140">
    <property type="entry name" value="CUE"/>
    <property type="match status" value="1"/>
</dbReference>
<gene>
    <name evidence="12" type="ORF">DPMN_066712</name>
</gene>
<evidence type="ECO:0000256" key="7">
    <source>
        <dbReference type="ARBA" id="ARBA00035685"/>
    </source>
</evidence>
<evidence type="ECO:0000256" key="3">
    <source>
        <dbReference type="ARBA" id="ARBA00022677"/>
    </source>
</evidence>
<keyword evidence="10" id="KW-1133">Transmembrane helix</keyword>
<accession>A0A9D4BKR8</accession>
<dbReference type="EMBL" id="JAIWYP010000014">
    <property type="protein sequence ID" value="KAH3707311.1"/>
    <property type="molecule type" value="Genomic_DNA"/>
</dbReference>
<dbReference type="GO" id="GO:0043130">
    <property type="term" value="F:ubiquitin binding"/>
    <property type="evidence" value="ECO:0007669"/>
    <property type="project" value="InterPro"/>
</dbReference>
<dbReference type="GO" id="GO:0005811">
    <property type="term" value="C:lipid droplet"/>
    <property type="evidence" value="ECO:0007669"/>
    <property type="project" value="UniProtKB-SubCell"/>
</dbReference>
<evidence type="ECO:0000259" key="11">
    <source>
        <dbReference type="PROSITE" id="PS51140"/>
    </source>
</evidence>
<reference evidence="12" key="2">
    <citation type="submission" date="2020-11" db="EMBL/GenBank/DDBJ databases">
        <authorList>
            <person name="McCartney M.A."/>
            <person name="Auch B."/>
            <person name="Kono T."/>
            <person name="Mallez S."/>
            <person name="Becker A."/>
            <person name="Gohl D.M."/>
            <person name="Silverstein K.A.T."/>
            <person name="Koren S."/>
            <person name="Bechman K.B."/>
            <person name="Herman A."/>
            <person name="Abrahante J.E."/>
            <person name="Garbe J."/>
        </authorList>
    </citation>
    <scope>NUCLEOTIDE SEQUENCE</scope>
    <source>
        <strain evidence="12">Duluth1</strain>
        <tissue evidence="12">Whole animal</tissue>
    </source>
</reference>
<evidence type="ECO:0000256" key="8">
    <source>
        <dbReference type="ARBA" id="ARBA00035713"/>
    </source>
</evidence>
<dbReference type="InterPro" id="IPR048056">
    <property type="entry name" value="AUP1_CUE"/>
</dbReference>
<dbReference type="Proteomes" id="UP000828390">
    <property type="component" value="Unassembled WGS sequence"/>
</dbReference>
<keyword evidence="13" id="KW-1185">Reference proteome</keyword>
<dbReference type="AlphaFoldDB" id="A0A9D4BKR8"/>
<evidence type="ECO:0000256" key="1">
    <source>
        <dbReference type="ARBA" id="ARBA00004406"/>
    </source>
</evidence>
<proteinExistence type="inferred from homology"/>
<keyword evidence="10" id="KW-0812">Transmembrane</keyword>
<dbReference type="PANTHER" id="PTHR15486:SF96">
    <property type="entry name" value="LIPID DROPLET-REGULATING VLDL ASSEMBLY FACTOR AUP1"/>
    <property type="match status" value="1"/>
</dbReference>
<evidence type="ECO:0000256" key="10">
    <source>
        <dbReference type="SAM" id="Phobius"/>
    </source>
</evidence>
<keyword evidence="3" id="KW-0551">Lipid droplet</keyword>
<dbReference type="GO" id="GO:0005789">
    <property type="term" value="C:endoplasmic reticulum membrane"/>
    <property type="evidence" value="ECO:0007669"/>
    <property type="project" value="UniProtKB-SubCell"/>
</dbReference>
<comment type="subcellular location">
    <subcellularLocation>
        <location evidence="1">Endoplasmic reticulum membrane</location>
        <topology evidence="1">Peripheral membrane protein</topology>
    </subcellularLocation>
    <subcellularLocation>
        <location evidence="2">Lipid droplet</location>
    </subcellularLocation>
</comment>
<evidence type="ECO:0000256" key="9">
    <source>
        <dbReference type="SAM" id="MobiDB-lite"/>
    </source>
</evidence>
<organism evidence="12 13">
    <name type="scientific">Dreissena polymorpha</name>
    <name type="common">Zebra mussel</name>
    <name type="synonym">Mytilus polymorpha</name>
    <dbReference type="NCBI Taxonomy" id="45954"/>
    <lineage>
        <taxon>Eukaryota</taxon>
        <taxon>Metazoa</taxon>
        <taxon>Spiralia</taxon>
        <taxon>Lophotrochozoa</taxon>
        <taxon>Mollusca</taxon>
        <taxon>Bivalvia</taxon>
        <taxon>Autobranchia</taxon>
        <taxon>Heteroconchia</taxon>
        <taxon>Euheterodonta</taxon>
        <taxon>Imparidentia</taxon>
        <taxon>Neoheterodontei</taxon>
        <taxon>Myida</taxon>
        <taxon>Dreissenoidea</taxon>
        <taxon>Dreissenidae</taxon>
        <taxon>Dreissena</taxon>
    </lineage>
</organism>
<evidence type="ECO:0000313" key="13">
    <source>
        <dbReference type="Proteomes" id="UP000828390"/>
    </source>
</evidence>
<dbReference type="SUPFAM" id="SSF69593">
    <property type="entry name" value="Glycerol-3-phosphate (1)-acyltransferase"/>
    <property type="match status" value="1"/>
</dbReference>
<evidence type="ECO:0000313" key="12">
    <source>
        <dbReference type="EMBL" id="KAH3707311.1"/>
    </source>
</evidence>
<dbReference type="CDD" id="cd14420">
    <property type="entry name" value="CUE_AUP1"/>
    <property type="match status" value="1"/>
</dbReference>
<name>A0A9D4BKR8_DREPO</name>
<comment type="caution">
    <text evidence="12">The sequence shown here is derived from an EMBL/GenBank/DDBJ whole genome shotgun (WGS) entry which is preliminary data.</text>
</comment>
<dbReference type="Pfam" id="PF02845">
    <property type="entry name" value="CUE"/>
    <property type="match status" value="1"/>
</dbReference>
<evidence type="ECO:0000256" key="2">
    <source>
        <dbReference type="ARBA" id="ARBA00004502"/>
    </source>
</evidence>
<evidence type="ECO:0000256" key="4">
    <source>
        <dbReference type="ARBA" id="ARBA00022824"/>
    </source>
</evidence>
<evidence type="ECO:0000256" key="5">
    <source>
        <dbReference type="ARBA" id="ARBA00023136"/>
    </source>
</evidence>
<evidence type="ECO:0000256" key="6">
    <source>
        <dbReference type="ARBA" id="ARBA00035634"/>
    </source>
</evidence>
<feature type="domain" description="CUE" evidence="11">
    <location>
        <begin position="301"/>
        <end position="343"/>
    </location>
</feature>
<reference evidence="12" key="1">
    <citation type="journal article" date="2019" name="bioRxiv">
        <title>The Genome of the Zebra Mussel, Dreissena polymorpha: A Resource for Invasive Species Research.</title>
        <authorList>
            <person name="McCartney M.A."/>
            <person name="Auch B."/>
            <person name="Kono T."/>
            <person name="Mallez S."/>
            <person name="Zhang Y."/>
            <person name="Obille A."/>
            <person name="Becker A."/>
            <person name="Abrahante J.E."/>
            <person name="Garbe J."/>
            <person name="Badalamenti J.P."/>
            <person name="Herman A."/>
            <person name="Mangelson H."/>
            <person name="Liachko I."/>
            <person name="Sullivan S."/>
            <person name="Sone E.D."/>
            <person name="Koren S."/>
            <person name="Silverstein K.A.T."/>
            <person name="Beckman K.B."/>
            <person name="Gohl D.M."/>
        </authorList>
    </citation>
    <scope>NUCLEOTIDE SEQUENCE</scope>
    <source>
        <strain evidence="12">Duluth1</strain>
        <tissue evidence="12">Whole animal</tissue>
    </source>
</reference>
<dbReference type="GO" id="GO:0036503">
    <property type="term" value="P:ERAD pathway"/>
    <property type="evidence" value="ECO:0007669"/>
    <property type="project" value="InterPro"/>
</dbReference>